<dbReference type="GO" id="GO:0004360">
    <property type="term" value="F:glutamine-fructose-6-phosphate transaminase (isomerizing) activity"/>
    <property type="evidence" value="ECO:0007669"/>
    <property type="project" value="UniProtKB-UniRule"/>
</dbReference>
<comment type="subcellular location">
    <subcellularLocation>
        <location evidence="2 10">Cytoplasm</location>
    </subcellularLocation>
</comment>
<dbReference type="InterPro" id="IPR005855">
    <property type="entry name" value="GFAT"/>
</dbReference>
<dbReference type="CDD" id="cd00714">
    <property type="entry name" value="GFAT"/>
    <property type="match status" value="1"/>
</dbReference>
<evidence type="ECO:0000256" key="10">
    <source>
        <dbReference type="HAMAP-Rule" id="MF_00164"/>
    </source>
</evidence>
<keyword evidence="6 10" id="KW-0032">Aminotransferase</keyword>
<evidence type="ECO:0000256" key="2">
    <source>
        <dbReference type="ARBA" id="ARBA00004496"/>
    </source>
</evidence>
<dbReference type="FunFam" id="3.60.20.10:FF:000006">
    <property type="entry name" value="Glutamine--fructose-6-phosphate aminotransferase [isomerizing]"/>
    <property type="match status" value="1"/>
</dbReference>
<evidence type="ECO:0000313" key="14">
    <source>
        <dbReference type="Proteomes" id="UP000270856"/>
    </source>
</evidence>
<protein>
    <recommendedName>
        <fullName evidence="4 10">Glutamine--fructose-6-phosphate aminotransferase [isomerizing]</fullName>
        <ecNumber evidence="3 10">2.6.1.16</ecNumber>
    </recommendedName>
    <alternativeName>
        <fullName evidence="10">D-fructose-6-phosphate amidotransferase</fullName>
    </alternativeName>
    <alternativeName>
        <fullName evidence="10">GFAT</fullName>
    </alternativeName>
    <alternativeName>
        <fullName evidence="10">Glucosamine-6-phosphate synthase</fullName>
    </alternativeName>
    <alternativeName>
        <fullName evidence="10">Hexosephosphate aminotransferase</fullName>
    </alternativeName>
    <alternativeName>
        <fullName evidence="10">L-glutamine--D-fructose-6-phosphate amidotransferase</fullName>
    </alternativeName>
</protein>
<dbReference type="GO" id="GO:0097367">
    <property type="term" value="F:carbohydrate derivative binding"/>
    <property type="evidence" value="ECO:0007669"/>
    <property type="project" value="InterPro"/>
</dbReference>
<evidence type="ECO:0000256" key="7">
    <source>
        <dbReference type="ARBA" id="ARBA00022679"/>
    </source>
</evidence>
<dbReference type="CDD" id="cd05009">
    <property type="entry name" value="SIS_GlmS_GlmD_2"/>
    <property type="match status" value="1"/>
</dbReference>
<dbReference type="Proteomes" id="UP000270856">
    <property type="component" value="Unassembled WGS sequence"/>
</dbReference>
<dbReference type="RefSeq" id="WP_123897905.1">
    <property type="nucleotide sequence ID" value="NZ_RPFJ01000011.1"/>
</dbReference>
<organism evidence="13 14">
    <name type="scientific">Aureibaculum marinum</name>
    <dbReference type="NCBI Taxonomy" id="2487930"/>
    <lineage>
        <taxon>Bacteria</taxon>
        <taxon>Pseudomonadati</taxon>
        <taxon>Bacteroidota</taxon>
        <taxon>Flavobacteriia</taxon>
        <taxon>Flavobacteriales</taxon>
        <taxon>Flavobacteriaceae</taxon>
        <taxon>Aureibaculum</taxon>
    </lineage>
</organism>
<dbReference type="AlphaFoldDB" id="A0A3N4NWN8"/>
<dbReference type="SUPFAM" id="SSF53697">
    <property type="entry name" value="SIS domain"/>
    <property type="match status" value="1"/>
</dbReference>
<keyword evidence="8" id="KW-0677">Repeat</keyword>
<comment type="caution">
    <text evidence="13">The sequence shown here is derived from an EMBL/GenBank/DDBJ whole genome shotgun (WGS) entry which is preliminary data.</text>
</comment>
<dbReference type="InterPro" id="IPR035466">
    <property type="entry name" value="GlmS/AgaS_SIS"/>
</dbReference>
<feature type="domain" description="Glutamine amidotransferase type-2" evidence="11">
    <location>
        <begin position="2"/>
        <end position="220"/>
    </location>
</feature>
<dbReference type="InterPro" id="IPR047084">
    <property type="entry name" value="GFAT_N"/>
</dbReference>
<dbReference type="Pfam" id="PF13522">
    <property type="entry name" value="GATase_6"/>
    <property type="match status" value="1"/>
</dbReference>
<evidence type="ECO:0000259" key="12">
    <source>
        <dbReference type="PROSITE" id="PS51464"/>
    </source>
</evidence>
<evidence type="ECO:0000256" key="1">
    <source>
        <dbReference type="ARBA" id="ARBA00001031"/>
    </source>
</evidence>
<feature type="initiator methionine" description="Removed" evidence="10">
    <location>
        <position position="1"/>
    </location>
</feature>
<dbReference type="PANTHER" id="PTHR10937">
    <property type="entry name" value="GLUCOSAMINE--FRUCTOSE-6-PHOSPHATE AMINOTRANSFERASE, ISOMERIZING"/>
    <property type="match status" value="1"/>
</dbReference>
<evidence type="ECO:0000256" key="5">
    <source>
        <dbReference type="ARBA" id="ARBA00022490"/>
    </source>
</evidence>
<evidence type="ECO:0000256" key="6">
    <source>
        <dbReference type="ARBA" id="ARBA00022576"/>
    </source>
</evidence>
<dbReference type="HAMAP" id="MF_00164">
    <property type="entry name" value="GlmS"/>
    <property type="match status" value="1"/>
</dbReference>
<dbReference type="NCBIfam" id="TIGR01135">
    <property type="entry name" value="glmS"/>
    <property type="match status" value="1"/>
</dbReference>
<feature type="active site" description="For Fru-6P isomerization activity" evidence="10">
    <location>
        <position position="609"/>
    </location>
</feature>
<dbReference type="Pfam" id="PF01380">
    <property type="entry name" value="SIS"/>
    <property type="match status" value="2"/>
</dbReference>
<evidence type="ECO:0000313" key="13">
    <source>
        <dbReference type="EMBL" id="RPD96600.1"/>
    </source>
</evidence>
<dbReference type="GO" id="GO:0005975">
    <property type="term" value="P:carbohydrate metabolic process"/>
    <property type="evidence" value="ECO:0007669"/>
    <property type="project" value="UniProtKB-UniRule"/>
</dbReference>
<comment type="function">
    <text evidence="10">Catalyzes the first step in hexosamine metabolism, converting fructose-6P into glucosamine-6P using glutamine as a nitrogen source.</text>
</comment>
<evidence type="ECO:0000256" key="3">
    <source>
        <dbReference type="ARBA" id="ARBA00012916"/>
    </source>
</evidence>
<dbReference type="FunFam" id="3.40.50.10490:FF:000002">
    <property type="entry name" value="Glutamine--fructose-6-phosphate aminotransferase [isomerizing]"/>
    <property type="match status" value="1"/>
</dbReference>
<dbReference type="SUPFAM" id="SSF56235">
    <property type="entry name" value="N-terminal nucleophile aminohydrolases (Ntn hydrolases)"/>
    <property type="match status" value="1"/>
</dbReference>
<dbReference type="InterPro" id="IPR035490">
    <property type="entry name" value="GlmS/FrlB_SIS"/>
</dbReference>
<dbReference type="InterPro" id="IPR017932">
    <property type="entry name" value="GATase_2_dom"/>
</dbReference>
<dbReference type="Gene3D" id="3.60.20.10">
    <property type="entry name" value="Glutamine Phosphoribosylpyrophosphate, subunit 1, domain 1"/>
    <property type="match status" value="1"/>
</dbReference>
<dbReference type="OrthoDB" id="106547at2"/>
<dbReference type="GO" id="GO:0006002">
    <property type="term" value="P:fructose 6-phosphate metabolic process"/>
    <property type="evidence" value="ECO:0007669"/>
    <property type="project" value="TreeGrafter"/>
</dbReference>
<dbReference type="EMBL" id="RPFJ01000011">
    <property type="protein sequence ID" value="RPD96600.1"/>
    <property type="molecule type" value="Genomic_DNA"/>
</dbReference>
<dbReference type="Gene3D" id="3.40.50.10490">
    <property type="entry name" value="Glucose-6-phosphate isomerase like protein, domain 1"/>
    <property type="match status" value="2"/>
</dbReference>
<evidence type="ECO:0000256" key="8">
    <source>
        <dbReference type="ARBA" id="ARBA00022737"/>
    </source>
</evidence>
<feature type="domain" description="SIS" evidence="12">
    <location>
        <begin position="463"/>
        <end position="604"/>
    </location>
</feature>
<keyword evidence="9" id="KW-0315">Glutamine amidotransferase</keyword>
<dbReference type="NCBIfam" id="NF001484">
    <property type="entry name" value="PRK00331.1"/>
    <property type="match status" value="1"/>
</dbReference>
<dbReference type="InterPro" id="IPR029055">
    <property type="entry name" value="Ntn_hydrolases_N"/>
</dbReference>
<dbReference type="GO" id="GO:0006487">
    <property type="term" value="P:protein N-linked glycosylation"/>
    <property type="evidence" value="ECO:0007669"/>
    <property type="project" value="TreeGrafter"/>
</dbReference>
<reference evidence="13 14" key="1">
    <citation type="submission" date="2018-11" db="EMBL/GenBank/DDBJ databases">
        <title>Aureibaculum marinum gen. nov., sp. nov., a member of the family Flavobacteriaceae isolated from the Bohai Sea.</title>
        <authorList>
            <person name="Ji X."/>
        </authorList>
    </citation>
    <scope>NUCLEOTIDE SEQUENCE [LARGE SCALE GENOMIC DNA]</scope>
    <source>
        <strain evidence="13 14">BH-SD17</strain>
    </source>
</reference>
<feature type="active site" description="Nucleophile; for GATase activity" evidence="10">
    <location>
        <position position="2"/>
    </location>
</feature>
<dbReference type="EC" id="2.6.1.16" evidence="3 10"/>
<gene>
    <name evidence="10 13" type="primary">glmS</name>
    <name evidence="13" type="ORF">EGM88_09545</name>
</gene>
<keyword evidence="7 10" id="KW-0808">Transferase</keyword>
<evidence type="ECO:0000256" key="9">
    <source>
        <dbReference type="ARBA" id="ARBA00022962"/>
    </source>
</evidence>
<dbReference type="InterPro" id="IPR046348">
    <property type="entry name" value="SIS_dom_sf"/>
</dbReference>
<comment type="subunit">
    <text evidence="10">Homodimer.</text>
</comment>
<feature type="domain" description="SIS" evidence="12">
    <location>
        <begin position="291"/>
        <end position="430"/>
    </location>
</feature>
<dbReference type="FunFam" id="3.40.50.10490:FF:000001">
    <property type="entry name" value="Glutamine--fructose-6-phosphate aminotransferase [isomerizing]"/>
    <property type="match status" value="1"/>
</dbReference>
<dbReference type="GO" id="GO:0046349">
    <property type="term" value="P:amino sugar biosynthetic process"/>
    <property type="evidence" value="ECO:0007669"/>
    <property type="project" value="UniProtKB-ARBA"/>
</dbReference>
<name>A0A3N4NWN8_9FLAO</name>
<dbReference type="PROSITE" id="PS51464">
    <property type="entry name" value="SIS"/>
    <property type="match status" value="2"/>
</dbReference>
<accession>A0A3N4NWN8</accession>
<comment type="catalytic activity">
    <reaction evidence="1 10">
        <text>D-fructose 6-phosphate + L-glutamine = D-glucosamine 6-phosphate + L-glutamate</text>
        <dbReference type="Rhea" id="RHEA:13237"/>
        <dbReference type="ChEBI" id="CHEBI:29985"/>
        <dbReference type="ChEBI" id="CHEBI:58359"/>
        <dbReference type="ChEBI" id="CHEBI:58725"/>
        <dbReference type="ChEBI" id="CHEBI:61527"/>
        <dbReference type="EC" id="2.6.1.16"/>
    </reaction>
</comment>
<dbReference type="GO" id="GO:0006047">
    <property type="term" value="P:UDP-N-acetylglucosamine metabolic process"/>
    <property type="evidence" value="ECO:0007669"/>
    <property type="project" value="TreeGrafter"/>
</dbReference>
<dbReference type="CDD" id="cd05008">
    <property type="entry name" value="SIS_GlmS_GlmD_1"/>
    <property type="match status" value="1"/>
</dbReference>
<dbReference type="InterPro" id="IPR001347">
    <property type="entry name" value="SIS_dom"/>
</dbReference>
<keyword evidence="5 10" id="KW-0963">Cytoplasm</keyword>
<sequence length="614" mass="68152">MCGITGYIGYRDAYPIIINGLQRLEYRGYDSAGLVLYDGTQINLAKTKGKVSDLVEKVSKKEGNLGIGHTRWATHGIPNDVNSHPHTSQSGNLVIVHNGIIENYDTIKKELINRGYTFQSDTDTEVLVNLIEEVQKNNDVKLGKAVQIALNEVVGAYAIAVFDKRKPNEIVVARLGSPIAIGVGKDKKEFFIASDASPFIEYTKDAIYLDDEEMAIIRVGKDVKIRKINDDSLVDANIQELQMNLEQIEKGGYEHFMLKEIYEQPRAIQDTYRGRLLRDEAIIKMAGVEDNMKKFLNADRIIIVACGTSWHAGLVAEYIFEEFSRIPVEVEYASEFRYRNPIITEKDIVIAISQSGETADTLAAVKLAKEKGAFVFGVCNVVGSSIARETHAGAYTHAGPEIGVASTKAFTTQITVLSLMALRLARAKGTMSSSVFRMYLQELELIPQKVEQLLSVNEHVKEISKKYLLSTNCLYLGRGYNFPVALEGALKLKEISYIHAEGYPAAEMKHGPIALIDDRMPVIVIATSKGHYEKVVSNIQEIKSRKGKIIAIVTEGDTTVKEIADHVIEIPDSEEAFSPLLTTIPLQLLSYHIAVMRNCNVDQPRNLAKSVTVE</sequence>
<dbReference type="GO" id="GO:0005829">
    <property type="term" value="C:cytosol"/>
    <property type="evidence" value="ECO:0007669"/>
    <property type="project" value="TreeGrafter"/>
</dbReference>
<keyword evidence="14" id="KW-1185">Reference proteome</keyword>
<evidence type="ECO:0000256" key="4">
    <source>
        <dbReference type="ARBA" id="ARBA00016090"/>
    </source>
</evidence>
<dbReference type="PANTHER" id="PTHR10937:SF0">
    <property type="entry name" value="GLUTAMINE--FRUCTOSE-6-PHOSPHATE TRANSAMINASE (ISOMERIZING)"/>
    <property type="match status" value="1"/>
</dbReference>
<evidence type="ECO:0000259" key="11">
    <source>
        <dbReference type="PROSITE" id="PS51278"/>
    </source>
</evidence>
<dbReference type="PROSITE" id="PS51278">
    <property type="entry name" value="GATASE_TYPE_2"/>
    <property type="match status" value="1"/>
</dbReference>
<proteinExistence type="inferred from homology"/>